<dbReference type="AlphaFoldDB" id="A0A6J7MFF9"/>
<accession>A0A6J7MFF9</accession>
<proteinExistence type="predicted"/>
<name>A0A6J7MFF9_9ZZZZ</name>
<dbReference type="InterPro" id="IPR037185">
    <property type="entry name" value="EmrE-like"/>
</dbReference>
<reference evidence="2" key="1">
    <citation type="submission" date="2020-05" db="EMBL/GenBank/DDBJ databases">
        <authorList>
            <person name="Chiriac C."/>
            <person name="Salcher M."/>
            <person name="Ghai R."/>
            <person name="Kavagutti S V."/>
        </authorList>
    </citation>
    <scope>NUCLEOTIDE SEQUENCE</scope>
</reference>
<dbReference type="EMBL" id="CAFBOJ010000062">
    <property type="protein sequence ID" value="CAB4979890.1"/>
    <property type="molecule type" value="Genomic_DNA"/>
</dbReference>
<evidence type="ECO:0000256" key="1">
    <source>
        <dbReference type="SAM" id="Phobius"/>
    </source>
</evidence>
<gene>
    <name evidence="2" type="ORF">UFOPK3937_00670</name>
</gene>
<sequence length="48" mass="4992">MTLVAVLIGAIYLKEVITLIQLLGGAFVLVGCVFILGLFGLGKEKVSA</sequence>
<feature type="transmembrane region" description="Helical" evidence="1">
    <location>
        <begin position="20"/>
        <end position="41"/>
    </location>
</feature>
<keyword evidence="1" id="KW-0812">Transmembrane</keyword>
<dbReference type="SUPFAM" id="SSF103481">
    <property type="entry name" value="Multidrug resistance efflux transporter EmrE"/>
    <property type="match status" value="1"/>
</dbReference>
<keyword evidence="1" id="KW-0472">Membrane</keyword>
<evidence type="ECO:0000313" key="2">
    <source>
        <dbReference type="EMBL" id="CAB4979890.1"/>
    </source>
</evidence>
<keyword evidence="1" id="KW-1133">Transmembrane helix</keyword>
<protein>
    <submittedName>
        <fullName evidence="2">Unannotated protein</fullName>
    </submittedName>
</protein>
<organism evidence="2">
    <name type="scientific">freshwater metagenome</name>
    <dbReference type="NCBI Taxonomy" id="449393"/>
    <lineage>
        <taxon>unclassified sequences</taxon>
        <taxon>metagenomes</taxon>
        <taxon>ecological metagenomes</taxon>
    </lineage>
</organism>